<name>A0ABQ3Q295_9ACTN</name>
<dbReference type="RefSeq" id="WP_190076741.1">
    <property type="nucleotide sequence ID" value="NZ_BMTC01000003.1"/>
</dbReference>
<reference evidence="2" key="1">
    <citation type="submission" date="2024-05" db="EMBL/GenBank/DDBJ databases">
        <title>Whole genome shotgun sequence of Streptomyces daghestanicus NBRC 12762.</title>
        <authorList>
            <person name="Komaki H."/>
            <person name="Tamura T."/>
        </authorList>
    </citation>
    <scope>NUCLEOTIDE SEQUENCE</scope>
    <source>
        <strain evidence="2">NBRC 12762</strain>
    </source>
</reference>
<gene>
    <name evidence="2" type="ORF">Sdagh_30890</name>
</gene>
<accession>A0ABQ3Q295</accession>
<dbReference type="Proteomes" id="UP001052655">
    <property type="component" value="Unassembled WGS sequence"/>
</dbReference>
<evidence type="ECO:0008006" key="4">
    <source>
        <dbReference type="Google" id="ProtNLM"/>
    </source>
</evidence>
<evidence type="ECO:0000313" key="3">
    <source>
        <dbReference type="Proteomes" id="UP001052655"/>
    </source>
</evidence>
<protein>
    <recommendedName>
        <fullName evidence="4">Integral membrane protein</fullName>
    </recommendedName>
</protein>
<dbReference type="EMBL" id="BNDX01000008">
    <property type="protein sequence ID" value="GHI31359.1"/>
    <property type="molecule type" value="Genomic_DNA"/>
</dbReference>
<feature type="region of interest" description="Disordered" evidence="1">
    <location>
        <begin position="146"/>
        <end position="191"/>
    </location>
</feature>
<organism evidence="2 3">
    <name type="scientific">Streptomyces daghestanicus</name>
    <dbReference type="NCBI Taxonomy" id="66885"/>
    <lineage>
        <taxon>Bacteria</taxon>
        <taxon>Bacillati</taxon>
        <taxon>Actinomycetota</taxon>
        <taxon>Actinomycetes</taxon>
        <taxon>Kitasatosporales</taxon>
        <taxon>Streptomycetaceae</taxon>
        <taxon>Streptomyces</taxon>
    </lineage>
</organism>
<sequence length="191" mass="19700">MAEATVAALVRRGRDVAARWGALGVVTRDAVGTVRLASVVFTPVTASIGARFGDLPQRPYDLPGVLLTAALWLPPAVRRRWPGACLALVVPAFGARELIASRRCWRASGCTPPCTPRAPVAAGSARFVTAPAIGAPAVNTAVAAGVTSHRPASGTERSARPGVAATRRQPSPTRPRYATGTAAPEAPLQPT</sequence>
<evidence type="ECO:0000313" key="2">
    <source>
        <dbReference type="EMBL" id="GHI31359.1"/>
    </source>
</evidence>
<proteinExistence type="predicted"/>
<comment type="caution">
    <text evidence="2">The sequence shown here is derived from an EMBL/GenBank/DDBJ whole genome shotgun (WGS) entry which is preliminary data.</text>
</comment>
<evidence type="ECO:0000256" key="1">
    <source>
        <dbReference type="SAM" id="MobiDB-lite"/>
    </source>
</evidence>
<keyword evidence="3" id="KW-1185">Reference proteome</keyword>